<dbReference type="Proteomes" id="UP000315525">
    <property type="component" value="Unassembled WGS sequence"/>
</dbReference>
<gene>
    <name evidence="2" type="ORF">E3J62_09110</name>
</gene>
<sequence>MKKDLILRIYAYAVCAILLFVGLIFVIEGTGGIVKIAAPALTMNQRDWASIASFQSFKTDWEKTEGAPELTDEELRVRWQDKRQVALMTEKRRGAQSLIHMLIAFVWLTPLFIIHWRLARRLRPE</sequence>
<feature type="transmembrane region" description="Helical" evidence="1">
    <location>
        <begin position="98"/>
        <end position="119"/>
    </location>
</feature>
<dbReference type="AlphaFoldDB" id="A0A523UQS9"/>
<keyword evidence="1" id="KW-0812">Transmembrane</keyword>
<evidence type="ECO:0000313" key="2">
    <source>
        <dbReference type="EMBL" id="TET44887.1"/>
    </source>
</evidence>
<organism evidence="2 3">
    <name type="scientific">candidate division TA06 bacterium</name>
    <dbReference type="NCBI Taxonomy" id="2250710"/>
    <lineage>
        <taxon>Bacteria</taxon>
        <taxon>Bacteria division TA06</taxon>
    </lineage>
</organism>
<protein>
    <submittedName>
        <fullName evidence="2">Uncharacterized protein</fullName>
    </submittedName>
</protein>
<keyword evidence="1" id="KW-0472">Membrane</keyword>
<name>A0A523UQS9_UNCT6</name>
<evidence type="ECO:0000256" key="1">
    <source>
        <dbReference type="SAM" id="Phobius"/>
    </source>
</evidence>
<reference evidence="2 3" key="1">
    <citation type="submission" date="2019-03" db="EMBL/GenBank/DDBJ databases">
        <title>Metabolic potential of uncultured bacteria and archaea associated with petroleum seepage in deep-sea sediments.</title>
        <authorList>
            <person name="Dong X."/>
            <person name="Hubert C."/>
        </authorList>
    </citation>
    <scope>NUCLEOTIDE SEQUENCE [LARGE SCALE GENOMIC DNA]</scope>
    <source>
        <strain evidence="2">E44_bin18</strain>
    </source>
</reference>
<dbReference type="EMBL" id="SOJN01000105">
    <property type="protein sequence ID" value="TET44887.1"/>
    <property type="molecule type" value="Genomic_DNA"/>
</dbReference>
<comment type="caution">
    <text evidence="2">The sequence shown here is derived from an EMBL/GenBank/DDBJ whole genome shotgun (WGS) entry which is preliminary data.</text>
</comment>
<evidence type="ECO:0000313" key="3">
    <source>
        <dbReference type="Proteomes" id="UP000315525"/>
    </source>
</evidence>
<feature type="transmembrane region" description="Helical" evidence="1">
    <location>
        <begin position="9"/>
        <end position="27"/>
    </location>
</feature>
<keyword evidence="1" id="KW-1133">Transmembrane helix</keyword>
<proteinExistence type="predicted"/>
<accession>A0A523UQS9</accession>